<name>A0AA94L032_9MICO</name>
<keyword evidence="3" id="KW-1185">Reference proteome</keyword>
<dbReference type="RefSeq" id="WP_092918345.1">
    <property type="nucleotide sequence ID" value="NZ_FOZN01000003.1"/>
</dbReference>
<evidence type="ECO:0000313" key="2">
    <source>
        <dbReference type="EMBL" id="SFS15024.1"/>
    </source>
</evidence>
<dbReference type="EMBL" id="FOZN01000003">
    <property type="protein sequence ID" value="SFS15024.1"/>
    <property type="molecule type" value="Genomic_DNA"/>
</dbReference>
<protein>
    <submittedName>
        <fullName evidence="2">Uncharacterized membrane protein YoaK, UPF0700 family</fullName>
    </submittedName>
</protein>
<dbReference type="InterPro" id="IPR036259">
    <property type="entry name" value="MFS_trans_sf"/>
</dbReference>
<feature type="transmembrane region" description="Helical" evidence="1">
    <location>
        <begin position="203"/>
        <end position="220"/>
    </location>
</feature>
<dbReference type="Pfam" id="PF06912">
    <property type="entry name" value="DUF1275"/>
    <property type="match status" value="1"/>
</dbReference>
<feature type="transmembrane region" description="Helical" evidence="1">
    <location>
        <begin position="143"/>
        <end position="161"/>
    </location>
</feature>
<evidence type="ECO:0000256" key="1">
    <source>
        <dbReference type="SAM" id="Phobius"/>
    </source>
</evidence>
<comment type="caution">
    <text evidence="2">The sequence shown here is derived from an EMBL/GenBank/DDBJ whole genome shotgun (WGS) entry which is preliminary data.</text>
</comment>
<proteinExistence type="predicted"/>
<dbReference type="AlphaFoldDB" id="A0AA94L032"/>
<keyword evidence="1" id="KW-0812">Transmembrane</keyword>
<sequence>MAAEQRDEVHRGPASTGVLAHLRAIAGPDRNARTNRDLAVLLALTAGIVNSVGFMAIALYTSHMTGLTAMIADSLVLGALDIALLALVGVAAFVVGAACCALLFNWARRRGLRSRYAIVLLIEAVLILLIGLLAHELTAAERSWALIALLGLTMGLQNAIITKISNAQIRTTHVTGMVTDIGIELGKLLYPRRRDDPEPVRPHLGRLSLHLLLVGAFFLGGVTGALAYGAIGFVTVVPTACILLLFASIPVVEDLRAGPPAVPPGRV</sequence>
<dbReference type="PANTHER" id="PTHR37314">
    <property type="entry name" value="SLR0142 PROTEIN"/>
    <property type="match status" value="1"/>
</dbReference>
<feature type="transmembrane region" description="Helical" evidence="1">
    <location>
        <begin position="38"/>
        <end position="62"/>
    </location>
</feature>
<gene>
    <name evidence="2" type="ORF">SAMN04487783_1954</name>
</gene>
<feature type="transmembrane region" description="Helical" evidence="1">
    <location>
        <begin position="116"/>
        <end position="137"/>
    </location>
</feature>
<organism evidence="2 3">
    <name type="scientific">Agrococcus baldri</name>
    <dbReference type="NCBI Taxonomy" id="153730"/>
    <lineage>
        <taxon>Bacteria</taxon>
        <taxon>Bacillati</taxon>
        <taxon>Actinomycetota</taxon>
        <taxon>Actinomycetes</taxon>
        <taxon>Micrococcales</taxon>
        <taxon>Microbacteriaceae</taxon>
        <taxon>Agrococcus</taxon>
    </lineage>
</organism>
<dbReference type="Proteomes" id="UP000198506">
    <property type="component" value="Unassembled WGS sequence"/>
</dbReference>
<evidence type="ECO:0000313" key="3">
    <source>
        <dbReference type="Proteomes" id="UP000198506"/>
    </source>
</evidence>
<keyword evidence="1" id="KW-1133">Transmembrane helix</keyword>
<keyword evidence="1" id="KW-0472">Membrane</keyword>
<dbReference type="PANTHER" id="PTHR37314:SF4">
    <property type="entry name" value="UPF0700 TRANSMEMBRANE PROTEIN YOAK"/>
    <property type="match status" value="1"/>
</dbReference>
<dbReference type="SUPFAM" id="SSF103473">
    <property type="entry name" value="MFS general substrate transporter"/>
    <property type="match status" value="1"/>
</dbReference>
<dbReference type="InterPro" id="IPR010699">
    <property type="entry name" value="DUF1275"/>
</dbReference>
<reference evidence="2 3" key="1">
    <citation type="submission" date="2016-10" db="EMBL/GenBank/DDBJ databases">
        <authorList>
            <person name="Varghese N."/>
            <person name="Submissions S."/>
        </authorList>
    </citation>
    <scope>NUCLEOTIDE SEQUENCE [LARGE SCALE GENOMIC DNA]</scope>
    <source>
        <strain evidence="2 3">IAM 15147</strain>
    </source>
</reference>
<feature type="transmembrane region" description="Helical" evidence="1">
    <location>
        <begin position="226"/>
        <end position="247"/>
    </location>
</feature>
<accession>A0AA94L032</accession>
<feature type="transmembrane region" description="Helical" evidence="1">
    <location>
        <begin position="82"/>
        <end position="104"/>
    </location>
</feature>